<dbReference type="Proteomes" id="UP001632037">
    <property type="component" value="Unassembled WGS sequence"/>
</dbReference>
<evidence type="ECO:0000313" key="2">
    <source>
        <dbReference type="Proteomes" id="UP001632037"/>
    </source>
</evidence>
<dbReference type="PANTHER" id="PTHR40515">
    <property type="entry name" value="CILIA- AND FLAGELLA-ASSOCIATED PROTEIN 157"/>
    <property type="match status" value="1"/>
</dbReference>
<proteinExistence type="predicted"/>
<comment type="caution">
    <text evidence="1">The sequence shown here is derived from an EMBL/GenBank/DDBJ whole genome shotgun (WGS) entry which is preliminary data.</text>
</comment>
<dbReference type="AlphaFoldDB" id="A0ABD3EPW4"/>
<sequence length="195" mass="22435">MRALPRRTASLVVHVGHRFFTGKSLAGETRGTGSVARRQESYVRRERQYKGRIGELEALLSDSRTKKSKENTLDASMDRVRAMHQSIMESVDQVQHRTSKVLQEQVKDLLRAFRARLYSVQEEVESEKDKTDDGASAWIEKSNQLETEVEWTKELDDRLDGFTCARTSSSRSPIYTTGTWHCKRTCCRTCCRTLK</sequence>
<evidence type="ECO:0008006" key="3">
    <source>
        <dbReference type="Google" id="ProtNLM"/>
    </source>
</evidence>
<keyword evidence="2" id="KW-1185">Reference proteome</keyword>
<accession>A0ABD3EPW4</accession>
<organism evidence="1 2">
    <name type="scientific">Phytophthora oleae</name>
    <dbReference type="NCBI Taxonomy" id="2107226"/>
    <lineage>
        <taxon>Eukaryota</taxon>
        <taxon>Sar</taxon>
        <taxon>Stramenopiles</taxon>
        <taxon>Oomycota</taxon>
        <taxon>Peronosporomycetes</taxon>
        <taxon>Peronosporales</taxon>
        <taxon>Peronosporaceae</taxon>
        <taxon>Phytophthora</taxon>
    </lineage>
</organism>
<gene>
    <name evidence="1" type="ORF">V7S43_018683</name>
</gene>
<dbReference type="PANTHER" id="PTHR40515:SF1">
    <property type="entry name" value="CILIA- AND FLAGELLA-ASSOCIATED PROTEIN 157"/>
    <property type="match status" value="1"/>
</dbReference>
<reference evidence="1 2" key="1">
    <citation type="submission" date="2024-09" db="EMBL/GenBank/DDBJ databases">
        <title>Genome sequencing and assembly of Phytophthora oleae, isolate VK10A, causative agent of rot of olive drupes.</title>
        <authorList>
            <person name="Conti Taguali S."/>
            <person name="Riolo M."/>
            <person name="La Spada F."/>
            <person name="Cacciola S.O."/>
            <person name="Dionisio G."/>
        </authorList>
    </citation>
    <scope>NUCLEOTIDE SEQUENCE [LARGE SCALE GENOMIC DNA]</scope>
    <source>
        <strain evidence="1 2">VK10A</strain>
    </source>
</reference>
<protein>
    <recommendedName>
        <fullName evidence="3">Tubulin-specific chaperone A</fullName>
    </recommendedName>
</protein>
<dbReference type="EMBL" id="JBIMZQ010000081">
    <property type="protein sequence ID" value="KAL3656458.1"/>
    <property type="molecule type" value="Genomic_DNA"/>
</dbReference>
<name>A0ABD3EPW4_9STRA</name>
<evidence type="ECO:0000313" key="1">
    <source>
        <dbReference type="EMBL" id="KAL3656458.1"/>
    </source>
</evidence>